<evidence type="ECO:0000313" key="1">
    <source>
        <dbReference type="EMBL" id="CAH2052615.1"/>
    </source>
</evidence>
<keyword evidence="2" id="KW-1185">Reference proteome</keyword>
<organism evidence="1 2">
    <name type="scientific">Iphiclides podalirius</name>
    <name type="common">scarce swallowtail</name>
    <dbReference type="NCBI Taxonomy" id="110791"/>
    <lineage>
        <taxon>Eukaryota</taxon>
        <taxon>Metazoa</taxon>
        <taxon>Ecdysozoa</taxon>
        <taxon>Arthropoda</taxon>
        <taxon>Hexapoda</taxon>
        <taxon>Insecta</taxon>
        <taxon>Pterygota</taxon>
        <taxon>Neoptera</taxon>
        <taxon>Endopterygota</taxon>
        <taxon>Lepidoptera</taxon>
        <taxon>Glossata</taxon>
        <taxon>Ditrysia</taxon>
        <taxon>Papilionoidea</taxon>
        <taxon>Papilionidae</taxon>
        <taxon>Papilioninae</taxon>
        <taxon>Iphiclides</taxon>
    </lineage>
</organism>
<reference evidence="1" key="1">
    <citation type="submission" date="2022-03" db="EMBL/GenBank/DDBJ databases">
        <authorList>
            <person name="Martin H S."/>
        </authorList>
    </citation>
    <scope>NUCLEOTIDE SEQUENCE</scope>
</reference>
<dbReference type="Proteomes" id="UP000837857">
    <property type="component" value="Chromosome 20"/>
</dbReference>
<sequence>MRDISTYWPPSGRELSCTRAVSAAASCPAHGPLAVSPSHAYDKTRTDRDRAYARYKYLLAPQRPRAVLHTWPLAVSPSHAYDKTRTDRDRAYARYKYLLAPQRPRAVLHTGR</sequence>
<protein>
    <submittedName>
        <fullName evidence="1">Uncharacterized protein</fullName>
    </submittedName>
</protein>
<dbReference type="EMBL" id="OW152832">
    <property type="protein sequence ID" value="CAH2052615.1"/>
    <property type="molecule type" value="Genomic_DNA"/>
</dbReference>
<gene>
    <name evidence="1" type="ORF">IPOD504_LOCUS8304</name>
</gene>
<proteinExistence type="predicted"/>
<name>A0ABN8IF18_9NEOP</name>
<evidence type="ECO:0000313" key="2">
    <source>
        <dbReference type="Proteomes" id="UP000837857"/>
    </source>
</evidence>
<accession>A0ABN8IF18</accession>
<feature type="non-terminal residue" evidence="1">
    <location>
        <position position="1"/>
    </location>
</feature>